<dbReference type="EMBL" id="JACOPX010000013">
    <property type="protein sequence ID" value="MBF6035602.1"/>
    <property type="molecule type" value="Genomic_DNA"/>
</dbReference>
<keyword evidence="1" id="KW-1133">Transmembrane helix</keyword>
<sequence>MWTSTQYRNVVLGSAWYDLIVTVAFATPWSFAALHGFLTALNLPGELPAFEPVHLLMANLLGSVVCVWAVLRIRDPQALYGRYDAVARFLFAAWQAYALLHGASSILIVFLVFELAWGIAQVLPVRTPSRASSLPQLTEFTQIPCGSELAREEASKFTS</sequence>
<dbReference type="Proteomes" id="UP000722111">
    <property type="component" value="Unassembled WGS sequence"/>
</dbReference>
<dbReference type="RefSeq" id="WP_194935565.1">
    <property type="nucleotide sequence ID" value="NZ_JACOPX010000013.1"/>
</dbReference>
<evidence type="ECO:0000256" key="1">
    <source>
        <dbReference type="SAM" id="Phobius"/>
    </source>
</evidence>
<feature type="transmembrane region" description="Helical" evidence="1">
    <location>
        <begin position="91"/>
        <end position="120"/>
    </location>
</feature>
<keyword evidence="3" id="KW-1185">Reference proteome</keyword>
<reference evidence="2 3" key="1">
    <citation type="submission" date="2020-08" db="EMBL/GenBank/DDBJ databases">
        <title>Description of novel Pseudomonas species.</title>
        <authorList>
            <person name="Duman M."/>
            <person name="Mulet M."/>
            <person name="Altun S."/>
            <person name="Saticioglu I.B."/>
            <person name="Lalucat J."/>
            <person name="Garcia-Valdes E."/>
        </authorList>
    </citation>
    <scope>NUCLEOTIDE SEQUENCE [LARGE SCALE GENOMIC DNA]</scope>
    <source>
        <strain evidence="2 3">P155</strain>
    </source>
</reference>
<feature type="transmembrane region" description="Helical" evidence="1">
    <location>
        <begin position="53"/>
        <end position="71"/>
    </location>
</feature>
<organism evidence="2 3">
    <name type="scientific">Pseudomonas neuropathica</name>
    <dbReference type="NCBI Taxonomy" id="2730425"/>
    <lineage>
        <taxon>Bacteria</taxon>
        <taxon>Pseudomonadati</taxon>
        <taxon>Pseudomonadota</taxon>
        <taxon>Gammaproteobacteria</taxon>
        <taxon>Pseudomonadales</taxon>
        <taxon>Pseudomonadaceae</taxon>
        <taxon>Pseudomonas</taxon>
    </lineage>
</organism>
<evidence type="ECO:0000313" key="3">
    <source>
        <dbReference type="Proteomes" id="UP000722111"/>
    </source>
</evidence>
<keyword evidence="1" id="KW-0472">Membrane</keyword>
<feature type="transmembrane region" description="Helical" evidence="1">
    <location>
        <begin position="20"/>
        <end position="41"/>
    </location>
</feature>
<proteinExistence type="predicted"/>
<keyword evidence="1" id="KW-0812">Transmembrane</keyword>
<gene>
    <name evidence="2" type="ORF">H8F23_20310</name>
</gene>
<name>A0ABS0BME2_9PSED</name>
<comment type="caution">
    <text evidence="2">The sequence shown here is derived from an EMBL/GenBank/DDBJ whole genome shotgun (WGS) entry which is preliminary data.</text>
</comment>
<protein>
    <submittedName>
        <fullName evidence="2">Uncharacterized protein</fullName>
    </submittedName>
</protein>
<accession>A0ABS0BME2</accession>
<evidence type="ECO:0000313" key="2">
    <source>
        <dbReference type="EMBL" id="MBF6035602.1"/>
    </source>
</evidence>